<evidence type="ECO:0000256" key="4">
    <source>
        <dbReference type="ARBA" id="ARBA00022786"/>
    </source>
</evidence>
<evidence type="ECO:0000256" key="7">
    <source>
        <dbReference type="ARBA" id="ARBA00023242"/>
    </source>
</evidence>
<keyword evidence="7" id="KW-0539">Nucleus</keyword>
<dbReference type="GO" id="GO:0006508">
    <property type="term" value="P:proteolysis"/>
    <property type="evidence" value="ECO:0007669"/>
    <property type="project" value="UniProtKB-KW"/>
</dbReference>
<dbReference type="FunFam" id="3.40.395.10:FF:000002">
    <property type="entry name" value="Putative sentrin-specific protease 5"/>
    <property type="match status" value="1"/>
</dbReference>
<feature type="compositionally biased region" description="Polar residues" evidence="8">
    <location>
        <begin position="172"/>
        <end position="186"/>
    </location>
</feature>
<evidence type="ECO:0000256" key="2">
    <source>
        <dbReference type="ARBA" id="ARBA00005234"/>
    </source>
</evidence>
<dbReference type="PROSITE" id="PS50600">
    <property type="entry name" value="ULP_PROTEASE"/>
    <property type="match status" value="1"/>
</dbReference>
<feature type="compositionally biased region" description="Polar residues" evidence="8">
    <location>
        <begin position="214"/>
        <end position="226"/>
    </location>
</feature>
<name>A0AAD1VXD8_PELCU</name>
<dbReference type="EMBL" id="OW240914">
    <property type="protein sequence ID" value="CAH2272395.1"/>
    <property type="molecule type" value="Genomic_DNA"/>
</dbReference>
<evidence type="ECO:0000256" key="6">
    <source>
        <dbReference type="ARBA" id="ARBA00022807"/>
    </source>
</evidence>
<dbReference type="InterPro" id="IPR003653">
    <property type="entry name" value="Peptidase_C48_C"/>
</dbReference>
<evidence type="ECO:0000313" key="10">
    <source>
        <dbReference type="EMBL" id="CAH2272395.1"/>
    </source>
</evidence>
<feature type="compositionally biased region" description="Basic and acidic residues" evidence="8">
    <location>
        <begin position="35"/>
        <end position="44"/>
    </location>
</feature>
<feature type="region of interest" description="Disordered" evidence="8">
    <location>
        <begin position="35"/>
        <end position="69"/>
    </location>
</feature>
<feature type="region of interest" description="Disordered" evidence="8">
    <location>
        <begin position="166"/>
        <end position="196"/>
    </location>
</feature>
<organism evidence="10 11">
    <name type="scientific">Pelobates cultripes</name>
    <name type="common">Western spadefoot toad</name>
    <dbReference type="NCBI Taxonomy" id="61616"/>
    <lineage>
        <taxon>Eukaryota</taxon>
        <taxon>Metazoa</taxon>
        <taxon>Chordata</taxon>
        <taxon>Craniata</taxon>
        <taxon>Vertebrata</taxon>
        <taxon>Euteleostomi</taxon>
        <taxon>Amphibia</taxon>
        <taxon>Batrachia</taxon>
        <taxon>Anura</taxon>
        <taxon>Pelobatoidea</taxon>
        <taxon>Pelobatidae</taxon>
        <taxon>Pelobates</taxon>
    </lineage>
</organism>
<evidence type="ECO:0000256" key="3">
    <source>
        <dbReference type="ARBA" id="ARBA00022670"/>
    </source>
</evidence>
<dbReference type="AlphaFoldDB" id="A0AAD1VXD8"/>
<dbReference type="InterPro" id="IPR038765">
    <property type="entry name" value="Papain-like_cys_pep_sf"/>
</dbReference>
<proteinExistence type="inferred from homology"/>
<feature type="region of interest" description="Disordered" evidence="8">
    <location>
        <begin position="214"/>
        <end position="244"/>
    </location>
</feature>
<dbReference type="InterPro" id="IPR045577">
    <property type="entry name" value="SENP3_5_cons_dom"/>
</dbReference>
<dbReference type="PANTHER" id="PTHR12606">
    <property type="entry name" value="SENTRIN/SUMO-SPECIFIC PROTEASE"/>
    <property type="match status" value="1"/>
</dbReference>
<comment type="subcellular location">
    <subcellularLocation>
        <location evidence="1">Nucleus</location>
        <location evidence="1">Nucleolus</location>
    </subcellularLocation>
</comment>
<evidence type="ECO:0000259" key="9">
    <source>
        <dbReference type="PROSITE" id="PS50600"/>
    </source>
</evidence>
<accession>A0AAD1VXD8</accession>
<protein>
    <submittedName>
        <fullName evidence="10">Sentrin-specific protease 3</fullName>
    </submittedName>
</protein>
<dbReference type="SUPFAM" id="SSF54001">
    <property type="entry name" value="Cysteine proteinases"/>
    <property type="match status" value="1"/>
</dbReference>
<dbReference type="GO" id="GO:0016929">
    <property type="term" value="F:deSUMOylase activity"/>
    <property type="evidence" value="ECO:0007669"/>
    <property type="project" value="TreeGrafter"/>
</dbReference>
<keyword evidence="4" id="KW-0833">Ubl conjugation pathway</keyword>
<evidence type="ECO:0000313" key="11">
    <source>
        <dbReference type="Proteomes" id="UP001295444"/>
    </source>
</evidence>
<keyword evidence="11" id="KW-1185">Reference proteome</keyword>
<sequence>MSLCSQITTMRHTPVQRHLPPFSLLPPGRRDKLFQGRREERWRPEEDDEEEEMSFRSCTPPPRQHRGRRQKLRALRALYLRLYKRSVTLPFYWKLWGGLGVRRRRPVFRRREGGGSVGIEVGKTQHVEGILETGSEANHLAVTSGEKMFTIISIPISTPALFPPPNSVPKAGSNSQPQHTVVSLVNSGPPPGLPNGFSPLPSDHGSILITNVCSMGNQDSHTSNGPHAQDDLSPPPEKEPPTALTEEHVACVQSFLDQFLHTYGSLIPVGTEEVMEKLEDVFQQSFSTPARKVVVQHLIQSYQRLPGNALVRSFRVTYKRHVLSMDDLGTLYGQNWLNDQVMNMYGDLVMDAVPDKVHFFNSFFYDKLRTKGYEGVKRWTKNVEIFNKQLLLIPIHLEVHWSLVCVDVSRRTVTYFDSQRTLNRRCPKHIAKYLQAEAIKKNLPEFANGWKGLFKMNIARQNNDSDCGAFVLQYCKYLALGLPFSFGQQDMPKLRRQIYKELCHCKLTV</sequence>
<evidence type="ECO:0000256" key="8">
    <source>
        <dbReference type="SAM" id="MobiDB-lite"/>
    </source>
</evidence>
<dbReference type="Gene3D" id="3.40.395.10">
    <property type="entry name" value="Adenoviral Proteinase, Chain A"/>
    <property type="match status" value="1"/>
</dbReference>
<dbReference type="GO" id="GO:0005730">
    <property type="term" value="C:nucleolus"/>
    <property type="evidence" value="ECO:0007669"/>
    <property type="project" value="UniProtKB-SubCell"/>
</dbReference>
<dbReference type="Proteomes" id="UP001295444">
    <property type="component" value="Chromosome 03"/>
</dbReference>
<gene>
    <name evidence="10" type="ORF">PECUL_23A044246</name>
</gene>
<reference evidence="10" key="1">
    <citation type="submission" date="2022-03" db="EMBL/GenBank/DDBJ databases">
        <authorList>
            <person name="Alioto T."/>
            <person name="Alioto T."/>
            <person name="Gomez Garrido J."/>
        </authorList>
    </citation>
    <scope>NUCLEOTIDE SEQUENCE</scope>
</reference>
<keyword evidence="3 10" id="KW-0645">Protease</keyword>
<evidence type="ECO:0000256" key="5">
    <source>
        <dbReference type="ARBA" id="ARBA00022801"/>
    </source>
</evidence>
<comment type="similarity">
    <text evidence="2">Belongs to the peptidase C48 family.</text>
</comment>
<dbReference type="PANTHER" id="PTHR12606:SF16">
    <property type="entry name" value="SENTRIN-SPECIFIC PROTEASE 3"/>
    <property type="match status" value="1"/>
</dbReference>
<dbReference type="GO" id="GO:0016926">
    <property type="term" value="P:protein desumoylation"/>
    <property type="evidence" value="ECO:0007669"/>
    <property type="project" value="TreeGrafter"/>
</dbReference>
<keyword evidence="6" id="KW-0788">Thiol protease</keyword>
<dbReference type="Pfam" id="PF02902">
    <property type="entry name" value="Peptidase_C48"/>
    <property type="match status" value="1"/>
</dbReference>
<dbReference type="Pfam" id="PF19722">
    <property type="entry name" value="SENP3_5_N"/>
    <property type="match status" value="1"/>
</dbReference>
<feature type="domain" description="Ubiquitin-like protease family profile" evidence="9">
    <location>
        <begin position="321"/>
        <end position="478"/>
    </location>
</feature>
<keyword evidence="5" id="KW-0378">Hydrolase</keyword>
<evidence type="ECO:0000256" key="1">
    <source>
        <dbReference type="ARBA" id="ARBA00004604"/>
    </source>
</evidence>